<comment type="caution">
    <text evidence="2">The sequence shown here is derived from an EMBL/GenBank/DDBJ whole genome shotgun (WGS) entry which is preliminary data.</text>
</comment>
<organism evidence="2 3">
    <name type="scientific">Nocardioides cremeus</name>
    <dbReference type="NCBI Taxonomy" id="3058044"/>
    <lineage>
        <taxon>Bacteria</taxon>
        <taxon>Bacillati</taxon>
        <taxon>Actinomycetota</taxon>
        <taxon>Actinomycetes</taxon>
        <taxon>Propionibacteriales</taxon>
        <taxon>Nocardioidaceae</taxon>
        <taxon>Nocardioides</taxon>
    </lineage>
</organism>
<keyword evidence="3" id="KW-1185">Reference proteome</keyword>
<gene>
    <name evidence="2" type="ORF">QWJ41_14820</name>
</gene>
<evidence type="ECO:0000313" key="3">
    <source>
        <dbReference type="Proteomes" id="UP001168363"/>
    </source>
</evidence>
<dbReference type="Proteomes" id="UP001168363">
    <property type="component" value="Unassembled WGS sequence"/>
</dbReference>
<evidence type="ECO:0000256" key="1">
    <source>
        <dbReference type="SAM" id="MobiDB-lite"/>
    </source>
</evidence>
<evidence type="ECO:0000313" key="2">
    <source>
        <dbReference type="EMBL" id="MDO3396997.1"/>
    </source>
</evidence>
<dbReference type="SUPFAM" id="SSF52540">
    <property type="entry name" value="P-loop containing nucleoside triphosphate hydrolases"/>
    <property type="match status" value="1"/>
</dbReference>
<dbReference type="InterPro" id="IPR036390">
    <property type="entry name" value="WH_DNA-bd_sf"/>
</dbReference>
<protein>
    <submittedName>
        <fullName evidence="2">AAA family ATPase</fullName>
    </submittedName>
</protein>
<dbReference type="Gene3D" id="3.40.50.300">
    <property type="entry name" value="P-loop containing nucleotide triphosphate hydrolases"/>
    <property type="match status" value="1"/>
</dbReference>
<accession>A0ABT8TSR4</accession>
<name>A0ABT8TSR4_9ACTN</name>
<dbReference type="InterPro" id="IPR027417">
    <property type="entry name" value="P-loop_NTPase"/>
</dbReference>
<dbReference type="EMBL" id="JAULSC010000016">
    <property type="protein sequence ID" value="MDO3396997.1"/>
    <property type="molecule type" value="Genomic_DNA"/>
</dbReference>
<reference evidence="2" key="1">
    <citation type="submission" date="2023-06" db="EMBL/GenBank/DDBJ databases">
        <title>Genome sequence of Nocardioides sp. SOB44.</title>
        <authorList>
            <person name="Zhang G."/>
        </authorList>
    </citation>
    <scope>NUCLEOTIDE SEQUENCE</scope>
    <source>
        <strain evidence="2">SOB44</strain>
    </source>
</reference>
<dbReference type="Pfam" id="PF13481">
    <property type="entry name" value="AAA_25"/>
    <property type="match status" value="1"/>
</dbReference>
<dbReference type="InterPro" id="IPR036388">
    <property type="entry name" value="WH-like_DNA-bd_sf"/>
</dbReference>
<dbReference type="SUPFAM" id="SSF46785">
    <property type="entry name" value="Winged helix' DNA-binding domain"/>
    <property type="match status" value="1"/>
</dbReference>
<dbReference type="Gene3D" id="1.10.10.10">
    <property type="entry name" value="Winged helix-like DNA-binding domain superfamily/Winged helix DNA-binding domain"/>
    <property type="match status" value="1"/>
</dbReference>
<proteinExistence type="predicted"/>
<feature type="region of interest" description="Disordered" evidence="1">
    <location>
        <begin position="369"/>
        <end position="394"/>
    </location>
</feature>
<sequence length="394" mass="43033">MAAEPPDAEGSIPDDVRAQLDAEAEESDRQSWLQTQIARKADDLRILEAARARVQAEKATDTNFADLYLDRLALDTLETPEPLIERVIPRHSYGILRGRDQSLKSFVAIDWACSLATGKTWQGHDTPDPVRVLYIAGEGAHGLRSRIDAWEYAWQRSVPANMLTVRATALNLHQPGPAFPHLLEHVTEGGYGLVIVDTLRRVSGAADGNSSEMGLVIDNLDKIKQATDRGSVLTVAHTDKGDHDTRGYSGIEDDADFVWSAKRDDMTLALELTKMKDGADGRILHLTATRTLGSLTLSHSTRGTTPTVSNEHQLTVLDALRYTFRDGARPADLREATGMAKATLARALAALEDLGQITNTGTKKAGYWEIPPIAKDGSPTPEPSETPTPEDHHE</sequence>
<dbReference type="RefSeq" id="WP_302709177.1">
    <property type="nucleotide sequence ID" value="NZ_JAULSC010000016.1"/>
</dbReference>